<feature type="compositionally biased region" description="Polar residues" evidence="1">
    <location>
        <begin position="176"/>
        <end position="191"/>
    </location>
</feature>
<feature type="region of interest" description="Disordered" evidence="1">
    <location>
        <begin position="750"/>
        <end position="781"/>
    </location>
</feature>
<dbReference type="InterPro" id="IPR001849">
    <property type="entry name" value="PH_domain"/>
</dbReference>
<dbReference type="GO" id="GO:0005628">
    <property type="term" value="C:prospore membrane"/>
    <property type="evidence" value="ECO:0007669"/>
    <property type="project" value="TreeGrafter"/>
</dbReference>
<dbReference type="InterPro" id="IPR057379">
    <property type="entry name" value="PH_SPO71"/>
</dbReference>
<sequence>METDLRTTFHDHYHGLEPEFYTTEKLRYASANHVHVTSRRFFIGPIPKGWLQNHRKSWYRSRLRFRNYSSKTVTFSAETDVAPYTQDLEQDEAPSSGGARNNEPGETIEGEQGVTTEEGREGATGTEQKDDDFSEPGVSHNKTLRTLSEPLVEATEGPPSPISDTRRPSTPAPDRPTQTPMSTATDTQSYMTAREIPPSTGSTNQASSGQSSGETIRPRSRPVSKTTTQYEASQPSPIASQSEIESTTPLLRSRSQLKGKGRLSRASSTPDLEPQDFESGGGEESLDDERRSSLNSMLRFHKRAIKYNDNLLDRQQRMRSRISRTHDMVSGTLSRRQKVQAGEIVKAERMLVRIEETSHELPEDFAENDSWRMETRVADNWREFLVVCRATSDDAAPFTLQMYKTRVIPEIQRQNTRVSPYHEISLVRKRTRVNLYSSLDKTIVVWRPSKRGTKVYIIRPKSTAHAVEWYTSLGYAIGRQRQSSLPINVPDLGVSLTFKNPFDQMEPHLKPKEQRSGILARAATQKEVAAEIIIRGCLEMLDKRPEWTEVLETWSKTERMGLAWKRYDRLEWIHGINEENMYGSLAMQATHELELRPRQHYRTHVHNDDKKEEEPEPVEGFLIRLTSQRGVHQRMNKMFFKRLYCFTQDHYLFFCRPAKSLPPAPPRLCANGSHIPSAQEILDEMPLSYDVNPFPVQDGEITWLSSGNKEHIKRHDEEAYAQLRRNLHNLTNADGYIDLCRVREVRPVQRGSCPADPNIRQGPDVDFHPEPRDTHRDDGATQKFDDDKTFELLLDNDLVVRFQAYDDATKVEWIKRLDALVKYWKARSAADMAELRALRQRNLEILDIDEELESVIGQFAKKWEVKRAEASPLLHNMCVLSGCRAIKMSGQLFRKPRRHSTFKRCGVVLTDGKLLIFQSSLRKRNGVEIPHVHSSLEATIDLSDCYIYSGLLTESDLLYTNQTFDSNRPSHRTLPRAYLSTDPYTSSDEDTAITFVVWQPLRKNFFRARLKGEKGETKQTLKQVSKLGVHGRTVVFKARSRVDKDRWVMSISSEIDRLQESKPEDVRVISQHGG</sequence>
<feature type="compositionally biased region" description="Polar residues" evidence="1">
    <location>
        <begin position="223"/>
        <end position="254"/>
    </location>
</feature>
<dbReference type="InterPro" id="IPR040345">
    <property type="entry name" value="Mug56/Spo71"/>
</dbReference>
<keyword evidence="4" id="KW-1185">Reference proteome</keyword>
<protein>
    <submittedName>
        <fullName evidence="3">Pleckstrin homology domain-containing protein</fullName>
    </submittedName>
</protein>
<feature type="compositionally biased region" description="Basic and acidic residues" evidence="1">
    <location>
        <begin position="763"/>
        <end position="781"/>
    </location>
</feature>
<gene>
    <name evidence="3" type="ORF">BDV29DRAFT_120101</name>
</gene>
<dbReference type="Pfam" id="PF15407">
    <property type="entry name" value="Spo7_2_N"/>
    <property type="match status" value="1"/>
</dbReference>
<dbReference type="PROSITE" id="PS50003">
    <property type="entry name" value="PH_DOMAIN"/>
    <property type="match status" value="1"/>
</dbReference>
<dbReference type="AlphaFoldDB" id="A0A5N5XDN6"/>
<feature type="compositionally biased region" description="Polar residues" evidence="1">
    <location>
        <begin position="199"/>
        <end position="214"/>
    </location>
</feature>
<proteinExistence type="predicted"/>
<dbReference type="Pfam" id="PF15404">
    <property type="entry name" value="PH_4"/>
    <property type="match status" value="1"/>
</dbReference>
<reference evidence="3 4" key="1">
    <citation type="submission" date="2019-04" db="EMBL/GenBank/DDBJ databases">
        <title>Friends and foes A comparative genomics study of 23 Aspergillus species from section Flavi.</title>
        <authorList>
            <consortium name="DOE Joint Genome Institute"/>
            <person name="Kjaerbolling I."/>
            <person name="Vesth T."/>
            <person name="Frisvad J.C."/>
            <person name="Nybo J.L."/>
            <person name="Theobald S."/>
            <person name="Kildgaard S."/>
            <person name="Isbrandt T."/>
            <person name="Kuo A."/>
            <person name="Sato A."/>
            <person name="Lyhne E.K."/>
            <person name="Kogle M.E."/>
            <person name="Wiebenga A."/>
            <person name="Kun R.S."/>
            <person name="Lubbers R.J."/>
            <person name="Makela M.R."/>
            <person name="Barry K."/>
            <person name="Chovatia M."/>
            <person name="Clum A."/>
            <person name="Daum C."/>
            <person name="Haridas S."/>
            <person name="He G."/>
            <person name="LaButti K."/>
            <person name="Lipzen A."/>
            <person name="Mondo S."/>
            <person name="Riley R."/>
            <person name="Salamov A."/>
            <person name="Simmons B.A."/>
            <person name="Magnuson J.K."/>
            <person name="Henrissat B."/>
            <person name="Mortensen U.H."/>
            <person name="Larsen T.O."/>
            <person name="Devries R.P."/>
            <person name="Grigoriev I.V."/>
            <person name="Machida M."/>
            <person name="Baker S.E."/>
            <person name="Andersen M.R."/>
        </authorList>
    </citation>
    <scope>NUCLEOTIDE SEQUENCE [LARGE SCALE GENOMIC DNA]</scope>
    <source>
        <strain evidence="3 4">CBS 151.66</strain>
    </source>
</reference>
<organism evidence="3 4">
    <name type="scientific">Aspergillus leporis</name>
    <dbReference type="NCBI Taxonomy" id="41062"/>
    <lineage>
        <taxon>Eukaryota</taxon>
        <taxon>Fungi</taxon>
        <taxon>Dikarya</taxon>
        <taxon>Ascomycota</taxon>
        <taxon>Pezizomycotina</taxon>
        <taxon>Eurotiomycetes</taxon>
        <taxon>Eurotiomycetidae</taxon>
        <taxon>Eurotiales</taxon>
        <taxon>Aspergillaceae</taxon>
        <taxon>Aspergillus</taxon>
        <taxon>Aspergillus subgen. Circumdati</taxon>
    </lineage>
</organism>
<dbReference type="EMBL" id="ML732154">
    <property type="protein sequence ID" value="KAB8078888.1"/>
    <property type="molecule type" value="Genomic_DNA"/>
</dbReference>
<dbReference type="SMART" id="SM01316">
    <property type="entry name" value="Spo7_2_N"/>
    <property type="match status" value="1"/>
</dbReference>
<dbReference type="SUPFAM" id="SSF50729">
    <property type="entry name" value="PH domain-like"/>
    <property type="match status" value="1"/>
</dbReference>
<dbReference type="GO" id="GO:1902657">
    <property type="term" value="P:protein localization to prospore membrane"/>
    <property type="evidence" value="ECO:0007669"/>
    <property type="project" value="InterPro"/>
</dbReference>
<name>A0A5N5XDN6_9EURO</name>
<accession>A0A5N5XDN6</accession>
<feature type="domain" description="PH" evidence="2">
    <location>
        <begin position="885"/>
        <end position="1056"/>
    </location>
</feature>
<evidence type="ECO:0000256" key="1">
    <source>
        <dbReference type="SAM" id="MobiDB-lite"/>
    </source>
</evidence>
<feature type="region of interest" description="Disordered" evidence="1">
    <location>
        <begin position="85"/>
        <end position="292"/>
    </location>
</feature>
<evidence type="ECO:0000313" key="4">
    <source>
        <dbReference type="Proteomes" id="UP000326565"/>
    </source>
</evidence>
<dbReference type="Proteomes" id="UP000326565">
    <property type="component" value="Unassembled WGS sequence"/>
</dbReference>
<dbReference type="OrthoDB" id="5579281at2759"/>
<dbReference type="InterPro" id="IPR011993">
    <property type="entry name" value="PH-like_dom_sf"/>
</dbReference>
<evidence type="ECO:0000259" key="2">
    <source>
        <dbReference type="PROSITE" id="PS50003"/>
    </source>
</evidence>
<dbReference type="InterPro" id="IPR029217">
    <property type="entry name" value="Spo7_2_N"/>
</dbReference>
<dbReference type="Gene3D" id="2.30.29.30">
    <property type="entry name" value="Pleckstrin-homology domain (PH domain)/Phosphotyrosine-binding domain (PTB)"/>
    <property type="match status" value="1"/>
</dbReference>
<dbReference type="SMART" id="SM00233">
    <property type="entry name" value="PH"/>
    <property type="match status" value="3"/>
</dbReference>
<evidence type="ECO:0000313" key="3">
    <source>
        <dbReference type="EMBL" id="KAB8078888.1"/>
    </source>
</evidence>
<dbReference type="PANTHER" id="PTHR28076">
    <property type="entry name" value="SPORULATION-SPECIFIC PROTEIN 71"/>
    <property type="match status" value="1"/>
</dbReference>
<dbReference type="PANTHER" id="PTHR28076:SF1">
    <property type="entry name" value="PROSPORE MEMBRANE ADAPTER PROTEIN SPO71"/>
    <property type="match status" value="1"/>
</dbReference>
<dbReference type="Pfam" id="PF23207">
    <property type="entry name" value="PH_SPO71"/>
    <property type="match status" value="1"/>
</dbReference>
<dbReference type="InterPro" id="IPR039486">
    <property type="entry name" value="Mug56/Spo71_PH"/>
</dbReference>